<dbReference type="GO" id="GO:0022857">
    <property type="term" value="F:transmembrane transporter activity"/>
    <property type="evidence" value="ECO:0007669"/>
    <property type="project" value="InterPro"/>
</dbReference>
<dbReference type="SUPFAM" id="SSF52540">
    <property type="entry name" value="P-loop containing nucleoside triphosphate hydrolases"/>
    <property type="match status" value="1"/>
</dbReference>
<dbReference type="EMBL" id="BMZN01000002">
    <property type="protein sequence ID" value="GHC43591.1"/>
    <property type="molecule type" value="Genomic_DNA"/>
</dbReference>
<evidence type="ECO:0000256" key="2">
    <source>
        <dbReference type="ARBA" id="ARBA00022741"/>
    </source>
</evidence>
<evidence type="ECO:0000256" key="5">
    <source>
        <dbReference type="ARBA" id="ARBA00022967"/>
    </source>
</evidence>
<keyword evidence="6" id="KW-0472">Membrane</keyword>
<keyword evidence="1" id="KW-0813">Transport</keyword>
<evidence type="ECO:0000313" key="8">
    <source>
        <dbReference type="EMBL" id="GHC43591.1"/>
    </source>
</evidence>
<dbReference type="InterPro" id="IPR005895">
    <property type="entry name" value="ABC_transptr_haem_export_CcmA"/>
</dbReference>
<proteinExistence type="predicted"/>
<keyword evidence="2" id="KW-0547">Nucleotide-binding</keyword>
<dbReference type="Pfam" id="PF00005">
    <property type="entry name" value="ABC_tran"/>
    <property type="match status" value="1"/>
</dbReference>
<name>A0A8H9M4W7_9BURK</name>
<dbReference type="InterPro" id="IPR027417">
    <property type="entry name" value="P-loop_NTPase"/>
</dbReference>
<evidence type="ECO:0000256" key="3">
    <source>
        <dbReference type="ARBA" id="ARBA00022748"/>
    </source>
</evidence>
<dbReference type="GO" id="GO:0005524">
    <property type="term" value="F:ATP binding"/>
    <property type="evidence" value="ECO:0007669"/>
    <property type="project" value="UniProtKB-KW"/>
</dbReference>
<dbReference type="InterPro" id="IPR003439">
    <property type="entry name" value="ABC_transporter-like_ATP-bd"/>
</dbReference>
<protein>
    <recommendedName>
        <fullName evidence="7">ABC transporter domain-containing protein</fullName>
    </recommendedName>
</protein>
<reference evidence="9" key="1">
    <citation type="journal article" date="2019" name="Int. J. Syst. Evol. Microbiol.">
        <title>The Global Catalogue of Microorganisms (GCM) 10K type strain sequencing project: providing services to taxonomists for standard genome sequencing and annotation.</title>
        <authorList>
            <consortium name="The Broad Institute Genomics Platform"/>
            <consortium name="The Broad Institute Genome Sequencing Center for Infectious Disease"/>
            <person name="Wu L."/>
            <person name="Ma J."/>
        </authorList>
    </citation>
    <scope>NUCLEOTIDE SEQUENCE [LARGE SCALE GENOMIC DNA]</scope>
    <source>
        <strain evidence="9">KCTC 42083</strain>
    </source>
</reference>
<dbReference type="GO" id="GO:0017004">
    <property type="term" value="P:cytochrome complex assembly"/>
    <property type="evidence" value="ECO:0007669"/>
    <property type="project" value="UniProtKB-KW"/>
</dbReference>
<keyword evidence="4" id="KW-0067">ATP-binding</keyword>
<dbReference type="PANTHER" id="PTHR43499:SF1">
    <property type="entry name" value="ABC TRANSPORTER I FAMILY MEMBER 1"/>
    <property type="match status" value="1"/>
</dbReference>
<gene>
    <name evidence="8" type="ORF">GCM10010096_13360</name>
</gene>
<accession>A0A8H9M4W7</accession>
<feature type="domain" description="ABC transporter" evidence="7">
    <location>
        <begin position="3"/>
        <end position="127"/>
    </location>
</feature>
<dbReference type="GO" id="GO:0016887">
    <property type="term" value="F:ATP hydrolysis activity"/>
    <property type="evidence" value="ECO:0007669"/>
    <property type="project" value="InterPro"/>
</dbReference>
<dbReference type="Proteomes" id="UP000608923">
    <property type="component" value="Unassembled WGS sequence"/>
</dbReference>
<sequence length="176" mass="19411">MVSGPNGSGKTSLLRILANITQADEGQLIWQDRPVHRNDSDYRQQVVYGGHAPGLNGSLSVQENLDSLLLQDGVALKQEACDQALLSGGLLAYRRVPVRQLSAGQRRRVFLVRLSLSNRPLWILDEQLTALDSAGQKFLGELIARHLEKQGAVILTSHQTLPWKLDVQQLDLGRAC</sequence>
<evidence type="ECO:0000256" key="6">
    <source>
        <dbReference type="ARBA" id="ARBA00023136"/>
    </source>
</evidence>
<dbReference type="Gene3D" id="3.40.50.300">
    <property type="entry name" value="P-loop containing nucleotide triphosphate hydrolases"/>
    <property type="match status" value="1"/>
</dbReference>
<comment type="caution">
    <text evidence="8">The sequence shown here is derived from an EMBL/GenBank/DDBJ whole genome shotgun (WGS) entry which is preliminary data.</text>
</comment>
<keyword evidence="5" id="KW-1278">Translocase</keyword>
<keyword evidence="3" id="KW-0201">Cytochrome c-type biogenesis</keyword>
<keyword evidence="9" id="KW-1185">Reference proteome</keyword>
<organism evidence="8 9">
    <name type="scientific">Alcaligenes pakistanensis</name>
    <dbReference type="NCBI Taxonomy" id="1482717"/>
    <lineage>
        <taxon>Bacteria</taxon>
        <taxon>Pseudomonadati</taxon>
        <taxon>Pseudomonadota</taxon>
        <taxon>Betaproteobacteria</taxon>
        <taxon>Burkholderiales</taxon>
        <taxon>Alcaligenaceae</taxon>
        <taxon>Alcaligenes</taxon>
    </lineage>
</organism>
<evidence type="ECO:0000256" key="4">
    <source>
        <dbReference type="ARBA" id="ARBA00022840"/>
    </source>
</evidence>
<evidence type="ECO:0000313" key="9">
    <source>
        <dbReference type="Proteomes" id="UP000608923"/>
    </source>
</evidence>
<dbReference type="NCBIfam" id="TIGR01189">
    <property type="entry name" value="ccmA"/>
    <property type="match status" value="1"/>
</dbReference>
<evidence type="ECO:0000259" key="7">
    <source>
        <dbReference type="Pfam" id="PF00005"/>
    </source>
</evidence>
<dbReference type="PANTHER" id="PTHR43499">
    <property type="entry name" value="ABC TRANSPORTER I FAMILY MEMBER 1"/>
    <property type="match status" value="1"/>
</dbReference>
<evidence type="ECO:0000256" key="1">
    <source>
        <dbReference type="ARBA" id="ARBA00022448"/>
    </source>
</evidence>
<dbReference type="AlphaFoldDB" id="A0A8H9M4W7"/>